<keyword evidence="4" id="KW-1133">Transmembrane helix</keyword>
<keyword evidence="4" id="KW-0812">Transmembrane</keyword>
<dbReference type="AlphaFoldDB" id="A0A4R1PUG6"/>
<dbReference type="EMBL" id="SLUI01000011">
    <property type="protein sequence ID" value="TCL35604.1"/>
    <property type="molecule type" value="Genomic_DNA"/>
</dbReference>
<feature type="transmembrane region" description="Helical" evidence="4">
    <location>
        <begin position="6"/>
        <end position="30"/>
    </location>
</feature>
<sequence length="563" mass="61321">MRRLPIVAQLAGMFLVAISFMLLLLGFVAYQYTKASDTYENLITHTSVNMLLLTKAQDGMHSGIADLRGFMAYSVGSYEQQARKEFEDSQQELKSFVAGVKNPEVKTEAVKLEKMMNDYSLKMGQLLDAKKANDPAFNTLLAEGRNLSQQIDQQFERTLDLEEKFLKISTDQLLQEQKVTKRIVVILSAVIVILVSILAFWYSRYMAKRLNRVRDEMGKISRFDLTNTACQQTSINDEISDMTAAMAEMKNALRSLVIHIRQNSESLAAASQELSATVEEQLRAAEVISNSIAEVASGSALNTNNLTEMSHTIQELSASAQEMSANAFEVNGNTQNAVDEAGQGMNLLTRIVTQNETVAESMQSITKAADSLAQGSENIREIVTVIQSLAGQTNLLALNAAIEAARAGEAGRGFAVVAEEVRKLAEQSAEATRHIGDIINKMTADIDYAVLHVSRGNSEVEAGKQVAFNTQTGFSVIIEKLNKVRTVVGQITVAIEETATGTQAMVGNIQNISAVAEQTVAGAQTVAAASQEQSASMHEINSNAESLAKMAEELNTIISKFRL</sequence>
<evidence type="ECO:0000256" key="2">
    <source>
        <dbReference type="ARBA" id="ARBA00029447"/>
    </source>
</evidence>
<evidence type="ECO:0000256" key="1">
    <source>
        <dbReference type="ARBA" id="ARBA00023224"/>
    </source>
</evidence>
<reference evidence="7 8" key="1">
    <citation type="submission" date="2019-03" db="EMBL/GenBank/DDBJ databases">
        <title>Genomic Encyclopedia of Type Strains, Phase IV (KMG-IV): sequencing the most valuable type-strain genomes for metagenomic binning, comparative biology and taxonomic classification.</title>
        <authorList>
            <person name="Goeker M."/>
        </authorList>
    </citation>
    <scope>NUCLEOTIDE SEQUENCE [LARGE SCALE GENOMIC DNA]</scope>
    <source>
        <strain evidence="7 8">DSM 15969</strain>
    </source>
</reference>
<dbReference type="Pfam" id="PF00015">
    <property type="entry name" value="MCPsignal"/>
    <property type="match status" value="1"/>
</dbReference>
<evidence type="ECO:0000256" key="3">
    <source>
        <dbReference type="PROSITE-ProRule" id="PRU00284"/>
    </source>
</evidence>
<dbReference type="SUPFAM" id="SSF58104">
    <property type="entry name" value="Methyl-accepting chemotaxis protein (MCP) signaling domain"/>
    <property type="match status" value="1"/>
</dbReference>
<evidence type="ECO:0000256" key="4">
    <source>
        <dbReference type="SAM" id="Phobius"/>
    </source>
</evidence>
<dbReference type="GO" id="GO:0006935">
    <property type="term" value="P:chemotaxis"/>
    <property type="evidence" value="ECO:0007669"/>
    <property type="project" value="InterPro"/>
</dbReference>
<dbReference type="InterPro" id="IPR003660">
    <property type="entry name" value="HAMP_dom"/>
</dbReference>
<comment type="similarity">
    <text evidence="2">Belongs to the methyl-accepting chemotaxis (MCP) protein family.</text>
</comment>
<organism evidence="7 8">
    <name type="scientific">Anaerospora hongkongensis</name>
    <dbReference type="NCBI Taxonomy" id="244830"/>
    <lineage>
        <taxon>Bacteria</taxon>
        <taxon>Bacillati</taxon>
        <taxon>Bacillota</taxon>
        <taxon>Negativicutes</taxon>
        <taxon>Selenomonadales</taxon>
        <taxon>Sporomusaceae</taxon>
        <taxon>Anaerospora</taxon>
    </lineage>
</organism>
<dbReference type="PRINTS" id="PR00260">
    <property type="entry name" value="CHEMTRNSDUCR"/>
</dbReference>
<evidence type="ECO:0000259" key="5">
    <source>
        <dbReference type="PROSITE" id="PS50111"/>
    </source>
</evidence>
<feature type="domain" description="Methyl-accepting transducer" evidence="5">
    <location>
        <begin position="277"/>
        <end position="548"/>
    </location>
</feature>
<keyword evidence="8" id="KW-1185">Reference proteome</keyword>
<dbReference type="GO" id="GO:0004888">
    <property type="term" value="F:transmembrane signaling receptor activity"/>
    <property type="evidence" value="ECO:0007669"/>
    <property type="project" value="InterPro"/>
</dbReference>
<feature type="transmembrane region" description="Helical" evidence="4">
    <location>
        <begin position="183"/>
        <end position="202"/>
    </location>
</feature>
<proteinExistence type="inferred from homology"/>
<dbReference type="InterPro" id="IPR004089">
    <property type="entry name" value="MCPsignal_dom"/>
</dbReference>
<dbReference type="Gene3D" id="1.10.287.950">
    <property type="entry name" value="Methyl-accepting chemotaxis protein"/>
    <property type="match status" value="1"/>
</dbReference>
<evidence type="ECO:0000313" key="8">
    <source>
        <dbReference type="Proteomes" id="UP000295063"/>
    </source>
</evidence>
<comment type="caution">
    <text evidence="7">The sequence shown here is derived from an EMBL/GenBank/DDBJ whole genome shotgun (WGS) entry which is preliminary data.</text>
</comment>
<evidence type="ECO:0000313" key="7">
    <source>
        <dbReference type="EMBL" id="TCL35604.1"/>
    </source>
</evidence>
<keyword evidence="4" id="KW-0472">Membrane</keyword>
<dbReference type="GO" id="GO:0016020">
    <property type="term" value="C:membrane"/>
    <property type="evidence" value="ECO:0007669"/>
    <property type="project" value="InterPro"/>
</dbReference>
<dbReference type="GO" id="GO:0007165">
    <property type="term" value="P:signal transduction"/>
    <property type="evidence" value="ECO:0007669"/>
    <property type="project" value="UniProtKB-KW"/>
</dbReference>
<keyword evidence="1 3" id="KW-0807">Transducer</keyword>
<protein>
    <submittedName>
        <fullName evidence="7">Methyl-accepting chemotaxis protein</fullName>
    </submittedName>
</protein>
<dbReference type="RefSeq" id="WP_132082354.1">
    <property type="nucleotide sequence ID" value="NZ_DAMAKO010000013.1"/>
</dbReference>
<dbReference type="Gene3D" id="6.10.340.10">
    <property type="match status" value="1"/>
</dbReference>
<dbReference type="SMART" id="SM00283">
    <property type="entry name" value="MA"/>
    <property type="match status" value="1"/>
</dbReference>
<dbReference type="OrthoDB" id="1673594at2"/>
<evidence type="ECO:0000259" key="6">
    <source>
        <dbReference type="PROSITE" id="PS50885"/>
    </source>
</evidence>
<dbReference type="PANTHER" id="PTHR32089">
    <property type="entry name" value="METHYL-ACCEPTING CHEMOTAXIS PROTEIN MCPB"/>
    <property type="match status" value="1"/>
</dbReference>
<dbReference type="Proteomes" id="UP000295063">
    <property type="component" value="Unassembled WGS sequence"/>
</dbReference>
<dbReference type="PROSITE" id="PS50885">
    <property type="entry name" value="HAMP"/>
    <property type="match status" value="1"/>
</dbReference>
<dbReference type="PANTHER" id="PTHR32089:SF112">
    <property type="entry name" value="LYSOZYME-LIKE PROTEIN-RELATED"/>
    <property type="match status" value="1"/>
</dbReference>
<gene>
    <name evidence="7" type="ORF">EV210_11168</name>
</gene>
<dbReference type="InterPro" id="IPR004090">
    <property type="entry name" value="Chemotax_Me-accpt_rcpt"/>
</dbReference>
<accession>A0A4R1PUG6</accession>
<dbReference type="PROSITE" id="PS50111">
    <property type="entry name" value="CHEMOTAXIS_TRANSDUC_2"/>
    <property type="match status" value="1"/>
</dbReference>
<name>A0A4R1PUG6_9FIRM</name>
<feature type="domain" description="HAMP" evidence="6">
    <location>
        <begin position="204"/>
        <end position="258"/>
    </location>
</feature>
<dbReference type="CDD" id="cd11386">
    <property type="entry name" value="MCP_signal"/>
    <property type="match status" value="1"/>
</dbReference>